<dbReference type="PANTHER" id="PTHR24421:SF10">
    <property type="entry name" value="NITRATE_NITRITE SENSOR PROTEIN NARQ"/>
    <property type="match status" value="1"/>
</dbReference>
<keyword evidence="10" id="KW-0812">Transmembrane</keyword>
<evidence type="ECO:0000313" key="12">
    <source>
        <dbReference type="EMBL" id="TQM43162.1"/>
    </source>
</evidence>
<dbReference type="InterPro" id="IPR036890">
    <property type="entry name" value="HATPase_C_sf"/>
</dbReference>
<dbReference type="OrthoDB" id="3217947at2"/>
<feature type="transmembrane region" description="Helical" evidence="10">
    <location>
        <begin position="174"/>
        <end position="198"/>
    </location>
</feature>
<feature type="transmembrane region" description="Helical" evidence="10">
    <location>
        <begin position="52"/>
        <end position="72"/>
    </location>
</feature>
<evidence type="ECO:0000313" key="13">
    <source>
        <dbReference type="Proteomes" id="UP000319818"/>
    </source>
</evidence>
<evidence type="ECO:0000256" key="3">
    <source>
        <dbReference type="ARBA" id="ARBA00022553"/>
    </source>
</evidence>
<keyword evidence="9" id="KW-0175">Coiled coil</keyword>
<gene>
    <name evidence="12" type="ORF">FB388_0504</name>
</gene>
<evidence type="ECO:0000256" key="4">
    <source>
        <dbReference type="ARBA" id="ARBA00022679"/>
    </source>
</evidence>
<keyword evidence="3" id="KW-0597">Phosphoprotein</keyword>
<accession>A0A543GAP5</accession>
<keyword evidence="10" id="KW-0472">Membrane</keyword>
<dbReference type="CDD" id="cd16917">
    <property type="entry name" value="HATPase_UhpB-NarQ-NarX-like"/>
    <property type="match status" value="1"/>
</dbReference>
<feature type="transmembrane region" description="Helical" evidence="10">
    <location>
        <begin position="294"/>
        <end position="315"/>
    </location>
</feature>
<dbReference type="SUPFAM" id="SSF55874">
    <property type="entry name" value="ATPase domain of HSP90 chaperone/DNA topoisomerase II/histidine kinase"/>
    <property type="match status" value="1"/>
</dbReference>
<comment type="catalytic activity">
    <reaction evidence="1">
        <text>ATP + protein L-histidine = ADP + protein N-phospho-L-histidine.</text>
        <dbReference type="EC" id="2.7.13.3"/>
    </reaction>
</comment>
<feature type="transmembrane region" description="Helical" evidence="10">
    <location>
        <begin position="210"/>
        <end position="235"/>
    </location>
</feature>
<evidence type="ECO:0000256" key="7">
    <source>
        <dbReference type="ARBA" id="ARBA00022840"/>
    </source>
</evidence>
<feature type="transmembrane region" description="Helical" evidence="10">
    <location>
        <begin position="122"/>
        <end position="138"/>
    </location>
</feature>
<dbReference type="InterPro" id="IPR050482">
    <property type="entry name" value="Sensor_HK_TwoCompSys"/>
</dbReference>
<dbReference type="Gene3D" id="3.30.565.10">
    <property type="entry name" value="Histidine kinase-like ATPase, C-terminal domain"/>
    <property type="match status" value="1"/>
</dbReference>
<comment type="caution">
    <text evidence="12">The sequence shown here is derived from an EMBL/GenBank/DDBJ whole genome shotgun (WGS) entry which is preliminary data.</text>
</comment>
<keyword evidence="8" id="KW-0902">Two-component regulatory system</keyword>
<evidence type="ECO:0000256" key="9">
    <source>
        <dbReference type="SAM" id="Coils"/>
    </source>
</evidence>
<dbReference type="InterPro" id="IPR003594">
    <property type="entry name" value="HATPase_dom"/>
</dbReference>
<dbReference type="Pfam" id="PF02518">
    <property type="entry name" value="HATPase_c"/>
    <property type="match status" value="1"/>
</dbReference>
<proteinExistence type="predicted"/>
<keyword evidence="6 12" id="KW-0418">Kinase</keyword>
<keyword evidence="13" id="KW-1185">Reference proteome</keyword>
<dbReference type="Pfam" id="PF07730">
    <property type="entry name" value="HisKA_3"/>
    <property type="match status" value="1"/>
</dbReference>
<dbReference type="EC" id="2.7.13.3" evidence="2"/>
<dbReference type="EMBL" id="VFPH01000001">
    <property type="protein sequence ID" value="TQM43162.1"/>
    <property type="molecule type" value="Genomic_DNA"/>
</dbReference>
<keyword evidence="4" id="KW-0808">Transferase</keyword>
<feature type="transmembrane region" description="Helical" evidence="10">
    <location>
        <begin position="84"/>
        <end position="102"/>
    </location>
</feature>
<feature type="domain" description="Histidine kinase" evidence="11">
    <location>
        <begin position="624"/>
        <end position="707"/>
    </location>
</feature>
<feature type="transmembrane region" description="Helical" evidence="10">
    <location>
        <begin position="150"/>
        <end position="168"/>
    </location>
</feature>
<evidence type="ECO:0000256" key="5">
    <source>
        <dbReference type="ARBA" id="ARBA00022741"/>
    </source>
</evidence>
<keyword evidence="10" id="KW-1133">Transmembrane helix</keyword>
<dbReference type="Proteomes" id="UP000319818">
    <property type="component" value="Unassembled WGS sequence"/>
</dbReference>
<evidence type="ECO:0000256" key="10">
    <source>
        <dbReference type="SAM" id="Phobius"/>
    </source>
</evidence>
<dbReference type="GO" id="GO:0000155">
    <property type="term" value="F:phosphorelay sensor kinase activity"/>
    <property type="evidence" value="ECO:0007669"/>
    <property type="project" value="InterPro"/>
</dbReference>
<feature type="coiled-coil region" evidence="9">
    <location>
        <begin position="537"/>
        <end position="564"/>
    </location>
</feature>
<sequence length="1132" mass="117869">MTTVAASAPRRMLALAAYWVLLAGCAVLSLLSLAAGAIGWLASQDPLIDWLGVQGVLDYGLSTLSIVVAGALVAGRDKNWSTRLLLLAMVASAGAFNVQAIATVMVADLATGLQIGLLHQELLPGVAIAAYILALLVFPPEREPRAAGRALTTPVAVGAGVLLLTGLGTALLPPIVSCVLFLGFIGPVVGVMALPGHIRGAPTATARTQARLLFSVVAVVSAIAIVLAVITLLMWATGLGSLLHLAAPATGVGGSDGGEPTALLFWFSRLAAVSIAGAVFVATRPGGLWNVERLFSRGLAVGLTTALVGGGYCVVRSTTSLLVEDGALAPVVLATVLAAVTLRPAYVRAERWTDQLLFGTRPTPYSVLAGVTALSRVTATDAPDLARVAEAVGRGLGAATCRLTVTRPGLRDRSYTWSEGKEHGPGELVEVAVRHGTEVIGTLAVDYAAVAGLQEQRRHLLEDVADSLGAVLQASRYGIELERQLRAALAHASEIAASRRAVVAEMDGERRRIERDLHDGAQHHLVSLRLTLGLVEHQLATAQFDKARERLEQVADQIDMAESVLAETATGVSSPLLAEVGLLRALEKELAGGQPPVEVNANAVNGNGRFPHDVESAVYFCCLEAVNNARKHAEGATIAVRLSTEGSRLRFRVQDDGPGWDQSRVTESPGRGLRNVATRISAVGGRIEVRSASGEGTTVEGFVPLPEPVAPQVPLPAERPVPARSHPASALPLLDQVREAVREALERYRDTEHVDVVRAFAERLDAPLRISVPGADGGPPALLEALAALDPPDGAPMLAGAALVDAAPPADALVLLLRRGADGDVQLPDLPGGSPLHRPAHAVGALAVEGPIDASARGAAAECAARPDVRRLCHVVVPVAPALARAAAELSDEQHCALQARATAQPGHAVEGVAVAAGATTGAPSALRAPARVPVQARPLPFGPAAVAFAVAAIRSGRAPTREALAAALVQGSGLPLLRELVSERLVRRADALKARSVLLALEDLVRVAPPPEGGHSLRYQLDRIRAEAHALVEFDVVDALREGKADLPDGERHAAERLLGAAGSDPRTRLGLDRDAGRAEIVAAAAEQLAGWQRRAANPLSGVDLRRTADVLLQVCERMLVSEGELTRTRG</sequence>
<keyword evidence="7" id="KW-0067">ATP-binding</keyword>
<evidence type="ECO:0000259" key="11">
    <source>
        <dbReference type="PROSITE" id="PS50109"/>
    </source>
</evidence>
<dbReference type="GO" id="GO:0046983">
    <property type="term" value="F:protein dimerization activity"/>
    <property type="evidence" value="ECO:0007669"/>
    <property type="project" value="InterPro"/>
</dbReference>
<feature type="transmembrane region" description="Helical" evidence="10">
    <location>
        <begin position="263"/>
        <end position="282"/>
    </location>
</feature>
<dbReference type="SMART" id="SM00387">
    <property type="entry name" value="HATPase_c"/>
    <property type="match status" value="1"/>
</dbReference>
<dbReference type="GO" id="GO:0016020">
    <property type="term" value="C:membrane"/>
    <property type="evidence" value="ECO:0007669"/>
    <property type="project" value="InterPro"/>
</dbReference>
<organism evidence="12 13">
    <name type="scientific">Pseudonocardia cypriaca</name>
    <dbReference type="NCBI Taxonomy" id="882449"/>
    <lineage>
        <taxon>Bacteria</taxon>
        <taxon>Bacillati</taxon>
        <taxon>Actinomycetota</taxon>
        <taxon>Actinomycetes</taxon>
        <taxon>Pseudonocardiales</taxon>
        <taxon>Pseudonocardiaceae</taxon>
        <taxon>Pseudonocardia</taxon>
    </lineage>
</organism>
<evidence type="ECO:0000256" key="6">
    <source>
        <dbReference type="ARBA" id="ARBA00022777"/>
    </source>
</evidence>
<dbReference type="AlphaFoldDB" id="A0A543GAP5"/>
<dbReference type="PANTHER" id="PTHR24421">
    <property type="entry name" value="NITRATE/NITRITE SENSOR PROTEIN NARX-RELATED"/>
    <property type="match status" value="1"/>
</dbReference>
<dbReference type="RefSeq" id="WP_142096283.1">
    <property type="nucleotide sequence ID" value="NZ_VFPH01000001.1"/>
</dbReference>
<dbReference type="Gene3D" id="1.20.5.1930">
    <property type="match status" value="1"/>
</dbReference>
<dbReference type="InterPro" id="IPR011712">
    <property type="entry name" value="Sig_transdc_His_kin_sub3_dim/P"/>
</dbReference>
<evidence type="ECO:0000256" key="1">
    <source>
        <dbReference type="ARBA" id="ARBA00000085"/>
    </source>
</evidence>
<dbReference type="InterPro" id="IPR005467">
    <property type="entry name" value="His_kinase_dom"/>
</dbReference>
<evidence type="ECO:0000256" key="2">
    <source>
        <dbReference type="ARBA" id="ARBA00012438"/>
    </source>
</evidence>
<dbReference type="GO" id="GO:0005524">
    <property type="term" value="F:ATP binding"/>
    <property type="evidence" value="ECO:0007669"/>
    <property type="project" value="UniProtKB-KW"/>
</dbReference>
<evidence type="ECO:0000256" key="8">
    <source>
        <dbReference type="ARBA" id="ARBA00023012"/>
    </source>
</evidence>
<keyword evidence="5" id="KW-0547">Nucleotide-binding</keyword>
<dbReference type="PROSITE" id="PS50109">
    <property type="entry name" value="HIS_KIN"/>
    <property type="match status" value="1"/>
</dbReference>
<name>A0A543GAP5_9PSEU</name>
<protein>
    <recommendedName>
        <fullName evidence="2">histidine kinase</fullName>
        <ecNumber evidence="2">2.7.13.3</ecNumber>
    </recommendedName>
</protein>
<reference evidence="12 13" key="1">
    <citation type="submission" date="2019-06" db="EMBL/GenBank/DDBJ databases">
        <title>Sequencing the genomes of 1000 actinobacteria strains.</title>
        <authorList>
            <person name="Klenk H.-P."/>
        </authorList>
    </citation>
    <scope>NUCLEOTIDE SEQUENCE [LARGE SCALE GENOMIC DNA]</scope>
    <source>
        <strain evidence="12 13">DSM 45511</strain>
    </source>
</reference>